<keyword evidence="1" id="KW-0472">Membrane</keyword>
<dbReference type="EMBL" id="JACIVA010000042">
    <property type="protein sequence ID" value="MBB1097129.1"/>
    <property type="molecule type" value="Genomic_DNA"/>
</dbReference>
<comment type="caution">
    <text evidence="2">The sequence shown here is derived from an EMBL/GenBank/DDBJ whole genome shotgun (WGS) entry which is preliminary data.</text>
</comment>
<dbReference type="Proteomes" id="UP000517106">
    <property type="component" value="Unassembled WGS sequence"/>
</dbReference>
<keyword evidence="1" id="KW-1133">Transmembrane helix</keyword>
<name>A0A7W3UK85_9LACO</name>
<evidence type="ECO:0000313" key="2">
    <source>
        <dbReference type="EMBL" id="MBB1097129.1"/>
    </source>
</evidence>
<sequence length="54" mass="5864">MGTRLVSKVSEATGILVAIFVGVLVVFISLGMLGMLIGSVTWLWKTIISWWIGL</sequence>
<keyword evidence="3" id="KW-1185">Reference proteome</keyword>
<dbReference type="AlphaFoldDB" id="A0A7W3UK85"/>
<dbReference type="RefSeq" id="WP_182595874.1">
    <property type="nucleotide sequence ID" value="NZ_JACIVA010000042.1"/>
</dbReference>
<keyword evidence="1" id="KW-0812">Transmembrane</keyword>
<protein>
    <submittedName>
        <fullName evidence="2">Uncharacterized protein</fullName>
    </submittedName>
</protein>
<gene>
    <name evidence="2" type="ORF">H5S09_04115</name>
</gene>
<accession>A0A7W3UK85</accession>
<proteinExistence type="predicted"/>
<reference evidence="2 3" key="1">
    <citation type="submission" date="2020-07" db="EMBL/GenBank/DDBJ databases">
        <title>Description of Limosilactobacillus balticus sp. nov., Limosilactobacillus agrestis sp. nov., Limosilactobacillus albertensis sp. nov., Limosilactobacillus rudii sp. nov., Limosilactobacillus fastidiosus sp. nov., five novel Limosilactobacillus species isolated from the vertebrate gastrointestinal tract, and proposal of 6 subspecies of Limosilactobacillus reuteri adapted to the gastrointestinal tract of specific vertebrate hosts.</title>
        <authorList>
            <person name="Li F."/>
            <person name="Cheng C."/>
            <person name="Zheng J."/>
            <person name="Quevedo R.M."/>
            <person name="Li J."/>
            <person name="Roos S."/>
            <person name="Gaenzle M.G."/>
            <person name="Walter J."/>
        </authorList>
    </citation>
    <scope>NUCLEOTIDE SEQUENCE [LARGE SCALE GENOMIC DNA]</scope>
    <source>
        <strain evidence="2 3">STM2_1</strain>
    </source>
</reference>
<organism evidence="2 3">
    <name type="scientific">Limosilactobacillus rudii</name>
    <dbReference type="NCBI Taxonomy" id="2759755"/>
    <lineage>
        <taxon>Bacteria</taxon>
        <taxon>Bacillati</taxon>
        <taxon>Bacillota</taxon>
        <taxon>Bacilli</taxon>
        <taxon>Lactobacillales</taxon>
        <taxon>Lactobacillaceae</taxon>
        <taxon>Limosilactobacillus</taxon>
    </lineage>
</organism>
<feature type="transmembrane region" description="Helical" evidence="1">
    <location>
        <begin position="12"/>
        <end position="44"/>
    </location>
</feature>
<evidence type="ECO:0000313" key="3">
    <source>
        <dbReference type="Proteomes" id="UP000517106"/>
    </source>
</evidence>
<evidence type="ECO:0000256" key="1">
    <source>
        <dbReference type="SAM" id="Phobius"/>
    </source>
</evidence>